<name>A0AAE0I763_9PEZI</name>
<evidence type="ECO:0000256" key="1">
    <source>
        <dbReference type="SAM" id="SignalP"/>
    </source>
</evidence>
<comment type="caution">
    <text evidence="3">The sequence shown here is derived from an EMBL/GenBank/DDBJ whole genome shotgun (WGS) entry which is preliminary data.</text>
</comment>
<dbReference type="EMBL" id="JAUEPO010000006">
    <property type="protein sequence ID" value="KAK3319888.1"/>
    <property type="molecule type" value="Genomic_DNA"/>
</dbReference>
<dbReference type="PANTHER" id="PTHR10963">
    <property type="entry name" value="GLYCOSYL HYDROLASE-RELATED"/>
    <property type="match status" value="1"/>
</dbReference>
<dbReference type="InterPro" id="IPR050546">
    <property type="entry name" value="Glycosyl_Hydrlase_16"/>
</dbReference>
<organism evidence="3 4">
    <name type="scientific">Cercophora scortea</name>
    <dbReference type="NCBI Taxonomy" id="314031"/>
    <lineage>
        <taxon>Eukaryota</taxon>
        <taxon>Fungi</taxon>
        <taxon>Dikarya</taxon>
        <taxon>Ascomycota</taxon>
        <taxon>Pezizomycotina</taxon>
        <taxon>Sordariomycetes</taxon>
        <taxon>Sordariomycetidae</taxon>
        <taxon>Sordariales</taxon>
        <taxon>Lasiosphaeriaceae</taxon>
        <taxon>Cercophora</taxon>
    </lineage>
</organism>
<dbReference type="GO" id="GO:0031505">
    <property type="term" value="P:fungal-type cell wall organization"/>
    <property type="evidence" value="ECO:0007669"/>
    <property type="project" value="TreeGrafter"/>
</dbReference>
<dbReference type="Pfam" id="PF00722">
    <property type="entry name" value="Glyco_hydro_16"/>
    <property type="match status" value="1"/>
</dbReference>
<dbReference type="InterPro" id="IPR000757">
    <property type="entry name" value="Beta-glucanase-like"/>
</dbReference>
<keyword evidence="4" id="KW-1185">Reference proteome</keyword>
<dbReference type="Proteomes" id="UP001286456">
    <property type="component" value="Unassembled WGS sequence"/>
</dbReference>
<dbReference type="SUPFAM" id="SSF49899">
    <property type="entry name" value="Concanavalin A-like lectins/glucanases"/>
    <property type="match status" value="1"/>
</dbReference>
<evidence type="ECO:0000313" key="3">
    <source>
        <dbReference type="EMBL" id="KAK3319888.1"/>
    </source>
</evidence>
<dbReference type="AlphaFoldDB" id="A0AAE0I763"/>
<sequence>MFFTKWQLALAFLRASLAQSYARCNPMKNPCLPNTAFGVHYIANFTQFSSLHSPWIPEGPGGTITFDSSGAAITVAKNGDAKYMTTVEYFLHGQVEFVVQAAPGAIVTTSVHLISDTNDVISFELSQNNWDQGHTMATDADGYHRSGIGGSWAFVQIPENPLAEYHTYTLDWTEDLIIWSVDGRNVRTLYSTDYQNPETPMRLRLGVRHENPIDSGPHTAHFQYLRVTPAEYCVSYVYLDQSGRGDTIGSSLVLLAPTDDETVGYAVT</sequence>
<dbReference type="PROSITE" id="PS51762">
    <property type="entry name" value="GH16_2"/>
    <property type="match status" value="1"/>
</dbReference>
<feature type="domain" description="GH16" evidence="2">
    <location>
        <begin position="25"/>
        <end position="233"/>
    </location>
</feature>
<evidence type="ECO:0000313" key="4">
    <source>
        <dbReference type="Proteomes" id="UP001286456"/>
    </source>
</evidence>
<dbReference type="PANTHER" id="PTHR10963:SF68">
    <property type="entry name" value="GLYCOSIDASE CRH1-RELATED"/>
    <property type="match status" value="1"/>
</dbReference>
<evidence type="ECO:0000259" key="2">
    <source>
        <dbReference type="PROSITE" id="PS51762"/>
    </source>
</evidence>
<feature type="chain" id="PRO_5042019323" evidence="1">
    <location>
        <begin position="19"/>
        <end position="268"/>
    </location>
</feature>
<keyword evidence="1" id="KW-0732">Signal</keyword>
<reference evidence="3" key="1">
    <citation type="journal article" date="2023" name="Mol. Phylogenet. Evol.">
        <title>Genome-scale phylogeny and comparative genomics of the fungal order Sordariales.</title>
        <authorList>
            <person name="Hensen N."/>
            <person name="Bonometti L."/>
            <person name="Westerberg I."/>
            <person name="Brannstrom I.O."/>
            <person name="Guillou S."/>
            <person name="Cros-Aarteil S."/>
            <person name="Calhoun S."/>
            <person name="Haridas S."/>
            <person name="Kuo A."/>
            <person name="Mondo S."/>
            <person name="Pangilinan J."/>
            <person name="Riley R."/>
            <person name="LaButti K."/>
            <person name="Andreopoulos B."/>
            <person name="Lipzen A."/>
            <person name="Chen C."/>
            <person name="Yan M."/>
            <person name="Daum C."/>
            <person name="Ng V."/>
            <person name="Clum A."/>
            <person name="Steindorff A."/>
            <person name="Ohm R.A."/>
            <person name="Martin F."/>
            <person name="Silar P."/>
            <person name="Natvig D.O."/>
            <person name="Lalanne C."/>
            <person name="Gautier V."/>
            <person name="Ament-Velasquez S.L."/>
            <person name="Kruys A."/>
            <person name="Hutchinson M.I."/>
            <person name="Powell A.J."/>
            <person name="Barry K."/>
            <person name="Miller A.N."/>
            <person name="Grigoriev I.V."/>
            <person name="Debuchy R."/>
            <person name="Gladieux P."/>
            <person name="Hiltunen Thoren M."/>
            <person name="Johannesson H."/>
        </authorList>
    </citation>
    <scope>NUCLEOTIDE SEQUENCE</scope>
    <source>
        <strain evidence="3">SMH4131-1</strain>
    </source>
</reference>
<gene>
    <name evidence="3" type="ORF">B0T19DRAFT_445677</name>
</gene>
<dbReference type="GO" id="GO:0004553">
    <property type="term" value="F:hydrolase activity, hydrolyzing O-glycosyl compounds"/>
    <property type="evidence" value="ECO:0007669"/>
    <property type="project" value="InterPro"/>
</dbReference>
<dbReference type="InterPro" id="IPR013320">
    <property type="entry name" value="ConA-like_dom_sf"/>
</dbReference>
<protein>
    <submittedName>
        <fullName evidence="3">Concanavalin A-like lectin/glucanase domain-containing protein</fullName>
    </submittedName>
</protein>
<accession>A0AAE0I763</accession>
<dbReference type="Gene3D" id="2.60.120.200">
    <property type="match status" value="1"/>
</dbReference>
<feature type="signal peptide" evidence="1">
    <location>
        <begin position="1"/>
        <end position="18"/>
    </location>
</feature>
<dbReference type="GO" id="GO:0016757">
    <property type="term" value="F:glycosyltransferase activity"/>
    <property type="evidence" value="ECO:0007669"/>
    <property type="project" value="TreeGrafter"/>
</dbReference>
<dbReference type="GO" id="GO:0005975">
    <property type="term" value="P:carbohydrate metabolic process"/>
    <property type="evidence" value="ECO:0007669"/>
    <property type="project" value="InterPro"/>
</dbReference>
<proteinExistence type="predicted"/>
<reference evidence="3" key="2">
    <citation type="submission" date="2023-06" db="EMBL/GenBank/DDBJ databases">
        <authorList>
            <consortium name="Lawrence Berkeley National Laboratory"/>
            <person name="Haridas S."/>
            <person name="Hensen N."/>
            <person name="Bonometti L."/>
            <person name="Westerberg I."/>
            <person name="Brannstrom I.O."/>
            <person name="Guillou S."/>
            <person name="Cros-Aarteil S."/>
            <person name="Calhoun S."/>
            <person name="Kuo A."/>
            <person name="Mondo S."/>
            <person name="Pangilinan J."/>
            <person name="Riley R."/>
            <person name="Labutti K."/>
            <person name="Andreopoulos B."/>
            <person name="Lipzen A."/>
            <person name="Chen C."/>
            <person name="Yanf M."/>
            <person name="Daum C."/>
            <person name="Ng V."/>
            <person name="Clum A."/>
            <person name="Steindorff A."/>
            <person name="Ohm R."/>
            <person name="Martin F."/>
            <person name="Silar P."/>
            <person name="Natvig D."/>
            <person name="Lalanne C."/>
            <person name="Gautier V."/>
            <person name="Ament-Velasquez S.L."/>
            <person name="Kruys A."/>
            <person name="Hutchinson M.I."/>
            <person name="Powell A.J."/>
            <person name="Barry K."/>
            <person name="Miller A.N."/>
            <person name="Grigoriev I.V."/>
            <person name="Debuchy R."/>
            <person name="Gladieux P."/>
            <person name="Thoren M.H."/>
            <person name="Johannesson H."/>
        </authorList>
    </citation>
    <scope>NUCLEOTIDE SEQUENCE</scope>
    <source>
        <strain evidence="3">SMH4131-1</strain>
    </source>
</reference>
<dbReference type="GO" id="GO:0009277">
    <property type="term" value="C:fungal-type cell wall"/>
    <property type="evidence" value="ECO:0007669"/>
    <property type="project" value="TreeGrafter"/>
</dbReference>